<gene>
    <name evidence="2" type="ORF">BDV35DRAFT_133964</name>
</gene>
<evidence type="ECO:0000256" key="1">
    <source>
        <dbReference type="SAM" id="MobiDB-lite"/>
    </source>
</evidence>
<dbReference type="AlphaFoldDB" id="A0A5N6GED5"/>
<evidence type="ECO:0000313" key="2">
    <source>
        <dbReference type="EMBL" id="KAB8240338.1"/>
    </source>
</evidence>
<name>A0A5N6GED5_ASPFL</name>
<feature type="region of interest" description="Disordered" evidence="1">
    <location>
        <begin position="1"/>
        <end position="51"/>
    </location>
</feature>
<dbReference type="Proteomes" id="UP000325434">
    <property type="component" value="Unassembled WGS sequence"/>
</dbReference>
<feature type="compositionally biased region" description="Basic and acidic residues" evidence="1">
    <location>
        <begin position="1"/>
        <end position="23"/>
    </location>
</feature>
<protein>
    <submittedName>
        <fullName evidence="2">Uncharacterized protein</fullName>
    </submittedName>
</protein>
<accession>A0A5N6GED5</accession>
<organism evidence="2">
    <name type="scientific">Aspergillus flavus</name>
    <dbReference type="NCBI Taxonomy" id="5059"/>
    <lineage>
        <taxon>Eukaryota</taxon>
        <taxon>Fungi</taxon>
        <taxon>Dikarya</taxon>
        <taxon>Ascomycota</taxon>
        <taxon>Pezizomycotina</taxon>
        <taxon>Eurotiomycetes</taxon>
        <taxon>Eurotiomycetidae</taxon>
        <taxon>Eurotiales</taxon>
        <taxon>Aspergillaceae</taxon>
        <taxon>Aspergillus</taxon>
        <taxon>Aspergillus subgen. Circumdati</taxon>
    </lineage>
</organism>
<proteinExistence type="predicted"/>
<dbReference type="EMBL" id="ML734751">
    <property type="protein sequence ID" value="KAB8240338.1"/>
    <property type="molecule type" value="Genomic_DNA"/>
</dbReference>
<reference evidence="2" key="1">
    <citation type="submission" date="2019-04" db="EMBL/GenBank/DDBJ databases">
        <title>Friends and foes A comparative genomics study of 23 Aspergillus species from section Flavi.</title>
        <authorList>
            <consortium name="DOE Joint Genome Institute"/>
            <person name="Kjaerbolling I."/>
            <person name="Vesth T."/>
            <person name="Frisvad J.C."/>
            <person name="Nybo J.L."/>
            <person name="Theobald S."/>
            <person name="Kildgaard S."/>
            <person name="Isbrandt T."/>
            <person name="Kuo A."/>
            <person name="Sato A."/>
            <person name="Lyhne E.K."/>
            <person name="Kogle M.E."/>
            <person name="Wiebenga A."/>
            <person name="Kun R.S."/>
            <person name="Lubbers R.J."/>
            <person name="Makela M.R."/>
            <person name="Barry K."/>
            <person name="Chovatia M."/>
            <person name="Clum A."/>
            <person name="Daum C."/>
            <person name="Haridas S."/>
            <person name="He G."/>
            <person name="LaButti K."/>
            <person name="Lipzen A."/>
            <person name="Mondo S."/>
            <person name="Riley R."/>
            <person name="Salamov A."/>
            <person name="Simmons B.A."/>
            <person name="Magnuson J.K."/>
            <person name="Henrissat B."/>
            <person name="Mortensen U.H."/>
            <person name="Larsen T.O."/>
            <person name="Devries R.P."/>
            <person name="Grigoriev I.V."/>
            <person name="Machida M."/>
            <person name="Baker S.E."/>
            <person name="Andersen M.R."/>
        </authorList>
    </citation>
    <scope>NUCLEOTIDE SEQUENCE [LARGE SCALE GENOMIC DNA]</scope>
    <source>
        <strain evidence="2">CBS 121.62</strain>
    </source>
</reference>
<sequence>MQRAMHDIQKDTNELTARTEDPVRTYAQAAAKAPPPHHHQSAYGSNRTAPAYPADLDRERAVTVKVGDSATAKNLRRLTNEDLVKHAEKHRRDAAKTAIRPTLFLRSAKEAEIARTHRDAWVRDFGETARVTLPTWGVVASDVPCKALGPLTDEVDRKRIAQELVANNRHAWGESCKWSMLAGSSVPHLVRKRPRLSLNSPRHTMQKRPSTRALSGTAESLRMPCTTGRLALYDATTAKDTAT</sequence>